<sequence length="298" mass="34861">MTYYQNYDLVINWLSQAFKGKTLKIVGIDSAPIKRVCSYKPVEIAIHTGIIDVLFEDEKEQCYHMEEQRNMIEEDLYRFGTQHFSIAKEWRDNIIDIILISGKPYNGKREIKTKSGIYRPQFVDLTKRNRKQRFQNIRDAYKAGDTSLLLELVFLPMYGQDDAVENNDFIREVIQFELEVFKQEPKYEMLLAATLVMANKIIDDKTFNELWEEIKMIKVFEFAREKGFDEGYDKGKNDGRIEGYDKGVLSTARQMLLEVLGETTDVVPEYIEKKSGANKKSNNIERFNSSGNSQQKYQ</sequence>
<gene>
    <name evidence="2" type="ORF">OMM_05729</name>
</gene>
<proteinExistence type="predicted"/>
<dbReference type="Proteomes" id="UP000189670">
    <property type="component" value="Unassembled WGS sequence"/>
</dbReference>
<feature type="region of interest" description="Disordered" evidence="1">
    <location>
        <begin position="276"/>
        <end position="298"/>
    </location>
</feature>
<evidence type="ECO:0000313" key="3">
    <source>
        <dbReference type="Proteomes" id="UP000189670"/>
    </source>
</evidence>
<evidence type="ECO:0000313" key="2">
    <source>
        <dbReference type="EMBL" id="ETR66271.1"/>
    </source>
</evidence>
<dbReference type="EMBL" id="ATBP01002112">
    <property type="protein sequence ID" value="ETR66271.1"/>
    <property type="molecule type" value="Genomic_DNA"/>
</dbReference>
<name>A0A1V1NUN5_9BACT</name>
<comment type="caution">
    <text evidence="2">The sequence shown here is derived from an EMBL/GenBank/DDBJ whole genome shotgun (WGS) entry which is preliminary data.</text>
</comment>
<dbReference type="AlphaFoldDB" id="A0A1V1NUN5"/>
<reference evidence="3" key="1">
    <citation type="submission" date="2012-11" db="EMBL/GenBank/DDBJ databases">
        <authorList>
            <person name="Lucero-Rivera Y.E."/>
            <person name="Tovar-Ramirez D."/>
        </authorList>
    </citation>
    <scope>NUCLEOTIDE SEQUENCE [LARGE SCALE GENOMIC DNA]</scope>
    <source>
        <strain evidence="3">Araruama</strain>
    </source>
</reference>
<protein>
    <submittedName>
        <fullName evidence="2">Uncharacterized protein</fullName>
    </submittedName>
</protein>
<accession>A0A1V1NUN5</accession>
<feature type="compositionally biased region" description="Polar residues" evidence="1">
    <location>
        <begin position="278"/>
        <end position="298"/>
    </location>
</feature>
<evidence type="ECO:0000256" key="1">
    <source>
        <dbReference type="SAM" id="MobiDB-lite"/>
    </source>
</evidence>
<organism evidence="2 3">
    <name type="scientific">Candidatus Magnetoglobus multicellularis str. Araruama</name>
    <dbReference type="NCBI Taxonomy" id="890399"/>
    <lineage>
        <taxon>Bacteria</taxon>
        <taxon>Pseudomonadati</taxon>
        <taxon>Thermodesulfobacteriota</taxon>
        <taxon>Desulfobacteria</taxon>
        <taxon>Desulfobacterales</taxon>
        <taxon>Desulfobacteraceae</taxon>
        <taxon>Candidatus Magnetoglobus</taxon>
    </lineage>
</organism>